<dbReference type="Gene3D" id="2.130.10.10">
    <property type="entry name" value="YVTN repeat-like/Quinoprotein amine dehydrogenase"/>
    <property type="match status" value="1"/>
</dbReference>
<evidence type="ECO:0000256" key="2">
    <source>
        <dbReference type="ARBA" id="ARBA00022737"/>
    </source>
</evidence>
<accession>A0A067KRD0</accession>
<dbReference type="EMBL" id="KK914358">
    <property type="protein sequence ID" value="KDP38741.1"/>
    <property type="molecule type" value="Genomic_DNA"/>
</dbReference>
<proteinExistence type="inferred from homology"/>
<sequence length="238" mass="25538">MTSQSSNSSILCASFNQDNSGFAISTKDGFKIFDPNTGRLCYERAVGAFIIVEMLYSSSLLAIIGAGEQIDAHRAPLAAIALSSNGMYIATASEQGTIIRVHLVLDATKVLYLLVHSGSLGINRRSSSFLGSILPESVNDVLDPAHHHVLHNAVPTGVKSYLVVRKVDKVADTSSTKLVAFRSLVPFEATMKGNIVDGDESTSRRGNFQSRDYRIVGMGGPKGLSFERKVTCGGEEKI</sequence>
<evidence type="ECO:0000313" key="4">
    <source>
        <dbReference type="EMBL" id="KDP38741.1"/>
    </source>
</evidence>
<dbReference type="InterPro" id="IPR048720">
    <property type="entry name" value="PROPPIN"/>
</dbReference>
<evidence type="ECO:0000313" key="5">
    <source>
        <dbReference type="Proteomes" id="UP000027138"/>
    </source>
</evidence>
<dbReference type="OrthoDB" id="1667587at2759"/>
<reference evidence="4 5" key="1">
    <citation type="journal article" date="2014" name="PLoS ONE">
        <title>Global Analysis of Gene Expression Profiles in Physic Nut (Jatropha curcas L.) Seedlings Exposed to Salt Stress.</title>
        <authorList>
            <person name="Zhang L."/>
            <person name="Zhang C."/>
            <person name="Wu P."/>
            <person name="Chen Y."/>
            <person name="Li M."/>
            <person name="Jiang H."/>
            <person name="Wu G."/>
        </authorList>
    </citation>
    <scope>NUCLEOTIDE SEQUENCE [LARGE SCALE GENOMIC DNA]</scope>
    <source>
        <strain evidence="5">cv. GZQX0401</strain>
        <tissue evidence="4">Young leaves</tissue>
    </source>
</reference>
<dbReference type="InterPro" id="IPR015943">
    <property type="entry name" value="WD40/YVTN_repeat-like_dom_sf"/>
</dbReference>
<keyword evidence="1" id="KW-0853">WD repeat</keyword>
<dbReference type="Proteomes" id="UP000027138">
    <property type="component" value="Unassembled WGS sequence"/>
</dbReference>
<dbReference type="InterPro" id="IPR036322">
    <property type="entry name" value="WD40_repeat_dom_sf"/>
</dbReference>
<protein>
    <submittedName>
        <fullName evidence="4">Uncharacterized protein</fullName>
    </submittedName>
</protein>
<keyword evidence="2" id="KW-0677">Repeat</keyword>
<comment type="similarity">
    <text evidence="3">Belongs to the WD repeat PROPPIN family.</text>
</comment>
<evidence type="ECO:0000256" key="3">
    <source>
        <dbReference type="ARBA" id="ARBA00025740"/>
    </source>
</evidence>
<dbReference type="AlphaFoldDB" id="A0A067KRD0"/>
<dbReference type="PANTHER" id="PTHR11227">
    <property type="entry name" value="WD-REPEAT PROTEIN INTERACTING WITH PHOSPHOINOSIDES WIPI -RELATED"/>
    <property type="match status" value="1"/>
</dbReference>
<dbReference type="STRING" id="180498.A0A067KRD0"/>
<gene>
    <name evidence="4" type="ORF">JCGZ_04094</name>
</gene>
<keyword evidence="5" id="KW-1185">Reference proteome</keyword>
<dbReference type="SUPFAM" id="SSF50978">
    <property type="entry name" value="WD40 repeat-like"/>
    <property type="match status" value="1"/>
</dbReference>
<organism evidence="4 5">
    <name type="scientific">Jatropha curcas</name>
    <name type="common">Barbados nut</name>
    <dbReference type="NCBI Taxonomy" id="180498"/>
    <lineage>
        <taxon>Eukaryota</taxon>
        <taxon>Viridiplantae</taxon>
        <taxon>Streptophyta</taxon>
        <taxon>Embryophyta</taxon>
        <taxon>Tracheophyta</taxon>
        <taxon>Spermatophyta</taxon>
        <taxon>Magnoliopsida</taxon>
        <taxon>eudicotyledons</taxon>
        <taxon>Gunneridae</taxon>
        <taxon>Pentapetalae</taxon>
        <taxon>rosids</taxon>
        <taxon>fabids</taxon>
        <taxon>Malpighiales</taxon>
        <taxon>Euphorbiaceae</taxon>
        <taxon>Crotonoideae</taxon>
        <taxon>Jatropheae</taxon>
        <taxon>Jatropha</taxon>
    </lineage>
</organism>
<name>A0A067KRD0_JATCU</name>
<evidence type="ECO:0000256" key="1">
    <source>
        <dbReference type="ARBA" id="ARBA00022574"/>
    </source>
</evidence>